<sequence length="494" mass="56210">MKIHLVYDSEYEGLKDALEEDGYEVIERDYSLEQFKDYSMGGRTKSDVALINGYNGSLDKHGIYETLKQIRVNLPKLRLIVQFPESFNEDRKWVLDIIGLGIYDIHFIDEFDLHDVENWLHNEMTIASHSGSATEENTMNQSPIQKPIKKQEEEQINNKNRNEISDLEIQQPSITQSHSVQQEQASTDIDETPAIKKVTRWKNFLNIFKIKKMRLKSRTKVPRKTKKNKKVVNSKSGNDQEVQKSLDEIFELTPVPNPKVQIVNTSVAEEFTENSNVNKKNKKPQSKAKIVGFFSGTKGSVGKTTLSSNTAAYLQFQGFKVALIDADEHSRGATMMSFQDDVSLPKKSAILGGVTIYSLSSIQIEDIQSKFDFIIIDFGNLISFSTMNVLRQCNTLFLIAIPESLSVSIIRRFLDKEGKELLDRIHLLINRYEAGRGIEPWDVAKRMGLECSFIIPDDIQNIELASSKKTAAIFVKKNLIKEPIDKGLKKLNII</sequence>
<dbReference type="Gene3D" id="3.40.50.300">
    <property type="entry name" value="P-loop containing nucleotide triphosphate hydrolases"/>
    <property type="match status" value="2"/>
</dbReference>
<evidence type="ECO:0000256" key="1">
    <source>
        <dbReference type="SAM" id="MobiDB-lite"/>
    </source>
</evidence>
<feature type="region of interest" description="Disordered" evidence="1">
    <location>
        <begin position="131"/>
        <end position="155"/>
    </location>
</feature>
<evidence type="ECO:0000313" key="4">
    <source>
        <dbReference type="Proteomes" id="UP001231941"/>
    </source>
</evidence>
<evidence type="ECO:0000313" key="3">
    <source>
        <dbReference type="EMBL" id="MDP5276129.1"/>
    </source>
</evidence>
<accession>A0ABT9J3E0</accession>
<gene>
    <name evidence="3" type="ORF">Q5Y73_18685</name>
</gene>
<dbReference type="InterPro" id="IPR050625">
    <property type="entry name" value="ParA/MinD_ATPase"/>
</dbReference>
<evidence type="ECO:0000259" key="2">
    <source>
        <dbReference type="Pfam" id="PF01656"/>
    </source>
</evidence>
<protein>
    <recommendedName>
        <fullName evidence="2">CobQ/CobB/MinD/ParA nucleotide binding domain-containing protein</fullName>
    </recommendedName>
</protein>
<comment type="caution">
    <text evidence="3">The sequence shown here is derived from an EMBL/GenBank/DDBJ whole genome shotgun (WGS) entry which is preliminary data.</text>
</comment>
<dbReference type="Pfam" id="PF01656">
    <property type="entry name" value="CbiA"/>
    <property type="match status" value="1"/>
</dbReference>
<dbReference type="PANTHER" id="PTHR43384">
    <property type="entry name" value="SEPTUM SITE-DETERMINING PROTEIN MIND HOMOLOG, CHLOROPLASTIC-RELATED"/>
    <property type="match status" value="1"/>
</dbReference>
<dbReference type="Proteomes" id="UP001231941">
    <property type="component" value="Unassembled WGS sequence"/>
</dbReference>
<dbReference type="RefSeq" id="WP_305993440.1">
    <property type="nucleotide sequence ID" value="NZ_JAVAMP010000012.1"/>
</dbReference>
<dbReference type="SUPFAM" id="SSF52540">
    <property type="entry name" value="P-loop containing nucleoside triphosphate hydrolases"/>
    <property type="match status" value="1"/>
</dbReference>
<feature type="region of interest" description="Disordered" evidence="1">
    <location>
        <begin position="216"/>
        <end position="238"/>
    </location>
</feature>
<reference evidence="3 4" key="1">
    <citation type="submission" date="2023-08" db="EMBL/GenBank/DDBJ databases">
        <authorList>
            <person name="Park J.-S."/>
        </authorList>
    </citation>
    <scope>NUCLEOTIDE SEQUENCE [LARGE SCALE GENOMIC DNA]</scope>
    <source>
        <strain evidence="3 4">2205SS18-9</strain>
    </source>
</reference>
<dbReference type="InterPro" id="IPR002586">
    <property type="entry name" value="CobQ/CobB/MinD/ParA_Nub-bd_dom"/>
</dbReference>
<feature type="compositionally biased region" description="Basic residues" evidence="1">
    <location>
        <begin position="216"/>
        <end position="232"/>
    </location>
</feature>
<dbReference type="EMBL" id="JAVAMP010000012">
    <property type="protein sequence ID" value="MDP5276129.1"/>
    <property type="molecule type" value="Genomic_DNA"/>
</dbReference>
<dbReference type="PANTHER" id="PTHR43384:SF10">
    <property type="entry name" value="ATPASE INVOLVED IN CHROMOSOME PARTITIONING, PARA_MIND FAMILY"/>
    <property type="match status" value="1"/>
</dbReference>
<feature type="compositionally biased region" description="Polar residues" evidence="1">
    <location>
        <begin position="131"/>
        <end position="144"/>
    </location>
</feature>
<organism evidence="3 4">
    <name type="scientific">Chengkuizengella axinellae</name>
    <dbReference type="NCBI Taxonomy" id="3064388"/>
    <lineage>
        <taxon>Bacteria</taxon>
        <taxon>Bacillati</taxon>
        <taxon>Bacillota</taxon>
        <taxon>Bacilli</taxon>
        <taxon>Bacillales</taxon>
        <taxon>Paenibacillaceae</taxon>
        <taxon>Chengkuizengella</taxon>
    </lineage>
</organism>
<dbReference type="InterPro" id="IPR027417">
    <property type="entry name" value="P-loop_NTPase"/>
</dbReference>
<keyword evidence="4" id="KW-1185">Reference proteome</keyword>
<proteinExistence type="predicted"/>
<feature type="domain" description="CobQ/CobB/MinD/ParA nucleotide binding" evidence="2">
    <location>
        <begin position="295"/>
        <end position="469"/>
    </location>
</feature>
<name>A0ABT9J3E0_9BACL</name>